<organism evidence="16 17">
    <name type="scientific">Mycoemilia scoparia</name>
    <dbReference type="NCBI Taxonomy" id="417184"/>
    <lineage>
        <taxon>Eukaryota</taxon>
        <taxon>Fungi</taxon>
        <taxon>Fungi incertae sedis</taxon>
        <taxon>Zoopagomycota</taxon>
        <taxon>Kickxellomycotina</taxon>
        <taxon>Kickxellomycetes</taxon>
        <taxon>Kickxellales</taxon>
        <taxon>Kickxellaceae</taxon>
        <taxon>Mycoemilia</taxon>
    </lineage>
</organism>
<dbReference type="InterPro" id="IPR016093">
    <property type="entry name" value="MIR_motif"/>
</dbReference>
<evidence type="ECO:0000259" key="15">
    <source>
        <dbReference type="PROSITE" id="PS50919"/>
    </source>
</evidence>
<keyword evidence="5 14" id="KW-0328">Glycosyltransferase</keyword>
<dbReference type="Gene3D" id="2.80.10.50">
    <property type="match status" value="1"/>
</dbReference>
<evidence type="ECO:0000256" key="4">
    <source>
        <dbReference type="ARBA" id="ARBA00012839"/>
    </source>
</evidence>
<dbReference type="GO" id="GO:0004169">
    <property type="term" value="F:dolichyl-phosphate-mannose-protein mannosyltransferase activity"/>
    <property type="evidence" value="ECO:0007669"/>
    <property type="project" value="UniProtKB-UniRule"/>
</dbReference>
<comment type="caution">
    <text evidence="16">The sequence shown here is derived from an EMBL/GenBank/DDBJ whole genome shotgun (WGS) entry which is preliminary data.</text>
</comment>
<feature type="transmembrane region" description="Helical" evidence="14">
    <location>
        <begin position="543"/>
        <end position="561"/>
    </location>
</feature>
<evidence type="ECO:0000256" key="7">
    <source>
        <dbReference type="ARBA" id="ARBA00022692"/>
    </source>
</evidence>
<dbReference type="SMART" id="SM00472">
    <property type="entry name" value="MIR"/>
    <property type="match status" value="3"/>
</dbReference>
<comment type="function">
    <text evidence="14">Transfers mannose from Dol-P-mannose to Ser or Thr residues on proteins.</text>
</comment>
<dbReference type="InterPro" id="IPR036300">
    <property type="entry name" value="MIR_dom_sf"/>
</dbReference>
<dbReference type="Pfam" id="PF16192">
    <property type="entry name" value="PMT_4TMC"/>
    <property type="match status" value="1"/>
</dbReference>
<evidence type="ECO:0000256" key="5">
    <source>
        <dbReference type="ARBA" id="ARBA00022676"/>
    </source>
</evidence>
<evidence type="ECO:0000256" key="8">
    <source>
        <dbReference type="ARBA" id="ARBA00022737"/>
    </source>
</evidence>
<dbReference type="EMBL" id="JANBPU010000023">
    <property type="protein sequence ID" value="KAJ1919700.1"/>
    <property type="molecule type" value="Genomic_DNA"/>
</dbReference>
<protein>
    <recommendedName>
        <fullName evidence="4 14">Dolichyl-phosphate-mannose--protein mannosyltransferase</fullName>
        <ecNumber evidence="4 14">2.4.1.109</ecNumber>
    </recommendedName>
</protein>
<keyword evidence="8" id="KW-0677">Repeat</keyword>
<gene>
    <name evidence="16" type="primary">PMT1</name>
    <name evidence="16" type="ORF">H4219_001841</name>
</gene>
<evidence type="ECO:0000256" key="2">
    <source>
        <dbReference type="ARBA" id="ARBA00004922"/>
    </source>
</evidence>
<feature type="transmembrane region" description="Helical" evidence="14">
    <location>
        <begin position="639"/>
        <end position="659"/>
    </location>
</feature>
<dbReference type="OrthoDB" id="292747at2759"/>
<dbReference type="PANTHER" id="PTHR10050:SF46">
    <property type="entry name" value="PROTEIN O-MANNOSYL-TRANSFERASE 2"/>
    <property type="match status" value="1"/>
</dbReference>
<comment type="subcellular location">
    <subcellularLocation>
        <location evidence="1 14">Endoplasmic reticulum membrane</location>
        <topology evidence="1 14">Multi-pass membrane protein</topology>
    </subcellularLocation>
</comment>
<feature type="domain" description="MIR" evidence="15">
    <location>
        <begin position="414"/>
        <end position="470"/>
    </location>
</feature>
<dbReference type="PROSITE" id="PS50919">
    <property type="entry name" value="MIR"/>
    <property type="match status" value="3"/>
</dbReference>
<feature type="transmembrane region" description="Helical" evidence="14">
    <location>
        <begin position="155"/>
        <end position="188"/>
    </location>
</feature>
<reference evidence="16" key="1">
    <citation type="submission" date="2022-07" db="EMBL/GenBank/DDBJ databases">
        <title>Phylogenomic reconstructions and comparative analyses of Kickxellomycotina fungi.</title>
        <authorList>
            <person name="Reynolds N.K."/>
            <person name="Stajich J.E."/>
            <person name="Barry K."/>
            <person name="Grigoriev I.V."/>
            <person name="Crous P."/>
            <person name="Smith M.E."/>
        </authorList>
    </citation>
    <scope>NUCLEOTIDE SEQUENCE</scope>
    <source>
        <strain evidence="16">NBRC 100468</strain>
    </source>
</reference>
<dbReference type="EC" id="2.4.1.109" evidence="4 14"/>
<evidence type="ECO:0000256" key="9">
    <source>
        <dbReference type="ARBA" id="ARBA00022824"/>
    </source>
</evidence>
<keyword evidence="9 14" id="KW-0256">Endoplasmic reticulum</keyword>
<keyword evidence="7 14" id="KW-0812">Transmembrane</keyword>
<evidence type="ECO:0000256" key="6">
    <source>
        <dbReference type="ARBA" id="ARBA00022679"/>
    </source>
</evidence>
<dbReference type="PANTHER" id="PTHR10050">
    <property type="entry name" value="DOLICHYL-PHOSPHATE-MANNOSE--PROTEIN MANNOSYLTRANSFERASE"/>
    <property type="match status" value="1"/>
</dbReference>
<dbReference type="InterPro" id="IPR027005">
    <property type="entry name" value="PMT-like"/>
</dbReference>
<keyword evidence="17" id="KW-1185">Reference proteome</keyword>
<dbReference type="Pfam" id="PF02815">
    <property type="entry name" value="MIR"/>
    <property type="match status" value="1"/>
</dbReference>
<feature type="transmembrane region" description="Helical" evidence="14">
    <location>
        <begin position="606"/>
        <end position="627"/>
    </location>
</feature>
<proteinExistence type="inferred from homology"/>
<comment type="similarity">
    <text evidence="3 14">Belongs to the glycosyltransferase 39 family.</text>
</comment>
<feature type="transmembrane region" description="Helical" evidence="14">
    <location>
        <begin position="582"/>
        <end position="600"/>
    </location>
</feature>
<feature type="transmembrane region" description="Helical" evidence="14">
    <location>
        <begin position="209"/>
        <end position="234"/>
    </location>
</feature>
<evidence type="ECO:0000256" key="14">
    <source>
        <dbReference type="RuleBase" id="RU367007"/>
    </source>
</evidence>
<evidence type="ECO:0000313" key="16">
    <source>
        <dbReference type="EMBL" id="KAJ1919700.1"/>
    </source>
</evidence>
<dbReference type="SUPFAM" id="SSF82109">
    <property type="entry name" value="MIR domain"/>
    <property type="match status" value="1"/>
</dbReference>
<evidence type="ECO:0000313" key="17">
    <source>
        <dbReference type="Proteomes" id="UP001150538"/>
    </source>
</evidence>
<dbReference type="Proteomes" id="UP001150538">
    <property type="component" value="Unassembled WGS sequence"/>
</dbReference>
<comment type="catalytic activity">
    <reaction evidence="13 14">
        <text>a di-trans,poly-cis-dolichyl beta-D-mannosyl phosphate + L-seryl-[protein] = 3-O-(alpha-D-mannosyl)-L-seryl-[protein] + a di-trans,poly-cis-dolichyl phosphate + H(+)</text>
        <dbReference type="Rhea" id="RHEA:17377"/>
        <dbReference type="Rhea" id="RHEA-COMP:9863"/>
        <dbReference type="Rhea" id="RHEA-COMP:13546"/>
        <dbReference type="Rhea" id="RHEA-COMP:19498"/>
        <dbReference type="Rhea" id="RHEA-COMP:19501"/>
        <dbReference type="ChEBI" id="CHEBI:15378"/>
        <dbReference type="ChEBI" id="CHEBI:29999"/>
        <dbReference type="ChEBI" id="CHEBI:57683"/>
        <dbReference type="ChEBI" id="CHEBI:58211"/>
        <dbReference type="ChEBI" id="CHEBI:137321"/>
        <dbReference type="EC" id="2.4.1.109"/>
    </reaction>
</comment>
<dbReference type="InterPro" id="IPR032421">
    <property type="entry name" value="PMT_4TMC"/>
</dbReference>
<evidence type="ECO:0000256" key="1">
    <source>
        <dbReference type="ARBA" id="ARBA00004477"/>
    </source>
</evidence>
<accession>A0A9W8A5Q9</accession>
<feature type="domain" description="MIR" evidence="15">
    <location>
        <begin position="261"/>
        <end position="317"/>
    </location>
</feature>
<evidence type="ECO:0000256" key="11">
    <source>
        <dbReference type="ARBA" id="ARBA00023136"/>
    </source>
</evidence>
<comment type="catalytic activity">
    <reaction evidence="12 14">
        <text>a di-trans,poly-cis-dolichyl beta-D-mannosyl phosphate + L-threonyl-[protein] = 3-O-(alpha-D-mannosyl)-L-threonyl-[protein] + a di-trans,poly-cis-dolichyl phosphate + H(+)</text>
        <dbReference type="Rhea" id="RHEA:53396"/>
        <dbReference type="Rhea" id="RHEA-COMP:11060"/>
        <dbReference type="Rhea" id="RHEA-COMP:13547"/>
        <dbReference type="Rhea" id="RHEA-COMP:19498"/>
        <dbReference type="Rhea" id="RHEA-COMP:19501"/>
        <dbReference type="ChEBI" id="CHEBI:15378"/>
        <dbReference type="ChEBI" id="CHEBI:30013"/>
        <dbReference type="ChEBI" id="CHEBI:57683"/>
        <dbReference type="ChEBI" id="CHEBI:58211"/>
        <dbReference type="ChEBI" id="CHEBI:137323"/>
        <dbReference type="EC" id="2.4.1.109"/>
    </reaction>
</comment>
<name>A0A9W8A5Q9_9FUNG</name>
<dbReference type="Pfam" id="PF02366">
    <property type="entry name" value="PMT"/>
    <property type="match status" value="1"/>
</dbReference>
<sequence length="712" mass="81210">MTVPESCTTTQSHSGLRSLCNRFKSTDKGSFGIHNKSQLGKAGLNRVKLRNRISPRFQGYSTEKWIYGLCILSITLVSIIVRCWRLDIPNVVVFDEVHVGGYIGKYIKGLYFTDLNPPLGKMLYTLASKLARYDGQFNFDNVGRRHDATAPTFGWYSWLLATGMFVGCSISTGFTGFLVMLAINLSACKELWDMVTDNRVSVRKWRAHIATRVVALVIIPASIYLATIAINFSILTHAESHRIMTPEFYSTLKGAREINTMRDIFYGSEVRIRYSGNNYGYLHSHHYFWNHPQSSKQQQITIYDIPEPNNIWVIEKASMYIENGVVRQRVGFNNTYILHDEPMPVLDEDIVRLRHKNTGAYLHSHNHPAPVATMSHATELTGYGGINLPEDPHDLFTIEAINDSPINLGEERKKKSLKAIETKFRLRHVVTGCHVFNSQKALPKWGFGQTAPICMFNPKPKKSTWYIEEATHPREHTERIGYQKPGLWRRFVEYNKNMVNLHMENIGNHRFASRPAAWPLLKGGIGYWGKKGHVVYLLGNPTLWWGSAASILFGTSMLFLTKLLKSRRISLLGGQEKRVTGSLGFFILLWTVNFLPLFLIKRELFIHYYIPALWVGIMAMTATLDFFTANIGRAKRVALYIAFAAYSIHAFYVFTPFTYGTTLTKKQCESASWLKSWKLPCDMAVDYVPEVKETAQLVLPEATLQTFFFAVF</sequence>
<evidence type="ECO:0000256" key="3">
    <source>
        <dbReference type="ARBA" id="ARBA00007222"/>
    </source>
</evidence>
<keyword evidence="11 14" id="KW-0472">Membrane</keyword>
<feature type="domain" description="MIR" evidence="15">
    <location>
        <begin position="342"/>
        <end position="401"/>
    </location>
</feature>
<dbReference type="AlphaFoldDB" id="A0A9W8A5Q9"/>
<keyword evidence="10 14" id="KW-1133">Transmembrane helix</keyword>
<evidence type="ECO:0000256" key="10">
    <source>
        <dbReference type="ARBA" id="ARBA00022989"/>
    </source>
</evidence>
<feature type="transmembrane region" description="Helical" evidence="14">
    <location>
        <begin position="65"/>
        <end position="84"/>
    </location>
</feature>
<comment type="pathway">
    <text evidence="2 14">Protein modification; protein glycosylation.</text>
</comment>
<dbReference type="GO" id="GO:0005789">
    <property type="term" value="C:endoplasmic reticulum membrane"/>
    <property type="evidence" value="ECO:0007669"/>
    <property type="project" value="UniProtKB-SubCell"/>
</dbReference>
<evidence type="ECO:0000256" key="13">
    <source>
        <dbReference type="ARBA" id="ARBA00045102"/>
    </source>
</evidence>
<dbReference type="InterPro" id="IPR003342">
    <property type="entry name" value="ArnT-like_N"/>
</dbReference>
<evidence type="ECO:0000256" key="12">
    <source>
        <dbReference type="ARBA" id="ARBA00045085"/>
    </source>
</evidence>
<keyword evidence="6 14" id="KW-0808">Transferase</keyword>